<protein>
    <submittedName>
        <fullName evidence="8">Peptide ABC transporter substrate-binding protein</fullName>
    </submittedName>
</protein>
<evidence type="ECO:0000259" key="7">
    <source>
        <dbReference type="Pfam" id="PF00496"/>
    </source>
</evidence>
<feature type="domain" description="Solute-binding protein family 5" evidence="7">
    <location>
        <begin position="95"/>
        <end position="481"/>
    </location>
</feature>
<name>A0ABU6MCX4_9BACI</name>
<dbReference type="PANTHER" id="PTHR30290:SF10">
    <property type="entry name" value="PERIPLASMIC OLIGOPEPTIDE-BINDING PROTEIN-RELATED"/>
    <property type="match status" value="1"/>
</dbReference>
<dbReference type="Gene3D" id="3.40.190.10">
    <property type="entry name" value="Periplasmic binding protein-like II"/>
    <property type="match status" value="1"/>
</dbReference>
<dbReference type="PIRSF" id="PIRSF002741">
    <property type="entry name" value="MppA"/>
    <property type="match status" value="1"/>
</dbReference>
<dbReference type="SUPFAM" id="SSF53850">
    <property type="entry name" value="Periplasmic binding protein-like II"/>
    <property type="match status" value="1"/>
</dbReference>
<keyword evidence="3" id="KW-0813">Transport</keyword>
<dbReference type="RefSeq" id="WP_066265572.1">
    <property type="nucleotide sequence ID" value="NZ_JARMAB010000006.1"/>
</dbReference>
<dbReference type="EMBL" id="JARMAB010000006">
    <property type="protein sequence ID" value="MED1202516.1"/>
    <property type="molecule type" value="Genomic_DNA"/>
</dbReference>
<comment type="subcellular location">
    <subcellularLocation>
        <location evidence="1">Cell envelope</location>
    </subcellularLocation>
</comment>
<evidence type="ECO:0000256" key="5">
    <source>
        <dbReference type="SAM" id="MobiDB-lite"/>
    </source>
</evidence>
<proteinExistence type="inferred from homology"/>
<dbReference type="Gene3D" id="3.90.76.10">
    <property type="entry name" value="Dipeptide-binding Protein, Domain 1"/>
    <property type="match status" value="1"/>
</dbReference>
<evidence type="ECO:0000256" key="3">
    <source>
        <dbReference type="ARBA" id="ARBA00022448"/>
    </source>
</evidence>
<evidence type="ECO:0000256" key="1">
    <source>
        <dbReference type="ARBA" id="ARBA00004196"/>
    </source>
</evidence>
<comment type="similarity">
    <text evidence="2">Belongs to the bacterial solute-binding protein 5 family.</text>
</comment>
<dbReference type="Proteomes" id="UP001341444">
    <property type="component" value="Unassembled WGS sequence"/>
</dbReference>
<reference evidence="8 9" key="1">
    <citation type="submission" date="2023-03" db="EMBL/GenBank/DDBJ databases">
        <title>Bacillus Genome Sequencing.</title>
        <authorList>
            <person name="Dunlap C."/>
        </authorList>
    </citation>
    <scope>NUCLEOTIDE SEQUENCE [LARGE SCALE GENOMIC DNA]</scope>
    <source>
        <strain evidence="8 9">B-23453</strain>
    </source>
</reference>
<feature type="region of interest" description="Disordered" evidence="5">
    <location>
        <begin position="30"/>
        <end position="49"/>
    </location>
</feature>
<dbReference type="InterPro" id="IPR039424">
    <property type="entry name" value="SBP_5"/>
</dbReference>
<evidence type="ECO:0000256" key="2">
    <source>
        <dbReference type="ARBA" id="ARBA00005695"/>
    </source>
</evidence>
<evidence type="ECO:0000256" key="4">
    <source>
        <dbReference type="ARBA" id="ARBA00022729"/>
    </source>
</evidence>
<feature type="signal peptide" evidence="6">
    <location>
        <begin position="1"/>
        <end position="23"/>
    </location>
</feature>
<organism evidence="8 9">
    <name type="scientific">Heyndrickxia acidicola</name>
    <dbReference type="NCBI Taxonomy" id="209389"/>
    <lineage>
        <taxon>Bacteria</taxon>
        <taxon>Bacillati</taxon>
        <taxon>Bacillota</taxon>
        <taxon>Bacilli</taxon>
        <taxon>Bacillales</taxon>
        <taxon>Bacillaceae</taxon>
        <taxon>Heyndrickxia</taxon>
    </lineage>
</organism>
<dbReference type="PANTHER" id="PTHR30290">
    <property type="entry name" value="PERIPLASMIC BINDING COMPONENT OF ABC TRANSPORTER"/>
    <property type="match status" value="1"/>
</dbReference>
<dbReference type="CDD" id="cd08504">
    <property type="entry name" value="PBP2_OppA"/>
    <property type="match status" value="1"/>
</dbReference>
<feature type="chain" id="PRO_5045333193" evidence="6">
    <location>
        <begin position="24"/>
        <end position="562"/>
    </location>
</feature>
<sequence>MKSTKSKLTLLLCLSLVLSFILAACGSKNTDSAGSSGTSGGTNSTGGKKVFNTMETAEIPTMNTYMSQDAASYNVENQVFEGLMRLDQQNKPTLGMAAAEPTVNKDKTVYTFKLRDAKWSNGDPVTANDFVYAWRQAIDPKNASPYGAYMMSGVIKNATQINANKMTPDQLGVKAVDDKTLVVTLEHPINYFLSLMTFPLFDPIDQKYAEKEGKNYASNSDNLVYNGPFTLTKWNGTGDNWTYEKNPTYWDKDNVKVDEINVNVIKDPGAAVNLYQTGKLDWAQLSGEYAAQEKTDKDAKILPEPTVFYLKFNQLRNGKKTPLANKDIRQAIGTAFDKEAMAKTINADGSSAAYGLVPKGFIKDPVTGQDFRDENGKFMVFNAADAKKHWEAGLKAIGQKSVTLELLGGDTTLSKKLDAYLKSTLEQNLPGLHLTIKEPPFKVRLSLDNQENYDIEFAGWGPDYQDPYTFTDLFLTGGEQNKMGYSDPKYDKLVNDAYTKLATNPEAYWKNNLEAEKVLFDDAAIAPVYQRSLVVLQRPTIKGIVKNQFGPDYSYKWVTVGQ</sequence>
<keyword evidence="4 6" id="KW-0732">Signal</keyword>
<gene>
    <name evidence="8" type="ORF">P4T90_05340</name>
</gene>
<comment type="caution">
    <text evidence="8">The sequence shown here is derived from an EMBL/GenBank/DDBJ whole genome shotgun (WGS) entry which is preliminary data.</text>
</comment>
<keyword evidence="9" id="KW-1185">Reference proteome</keyword>
<evidence type="ECO:0000256" key="6">
    <source>
        <dbReference type="SAM" id="SignalP"/>
    </source>
</evidence>
<evidence type="ECO:0000313" key="8">
    <source>
        <dbReference type="EMBL" id="MED1202516.1"/>
    </source>
</evidence>
<dbReference type="InterPro" id="IPR000914">
    <property type="entry name" value="SBP_5_dom"/>
</dbReference>
<dbReference type="Pfam" id="PF00496">
    <property type="entry name" value="SBP_bac_5"/>
    <property type="match status" value="1"/>
</dbReference>
<evidence type="ECO:0000313" key="9">
    <source>
        <dbReference type="Proteomes" id="UP001341444"/>
    </source>
</evidence>
<dbReference type="InterPro" id="IPR030678">
    <property type="entry name" value="Peptide/Ni-bd"/>
</dbReference>
<accession>A0ABU6MCX4</accession>
<dbReference type="PROSITE" id="PS51257">
    <property type="entry name" value="PROKAR_LIPOPROTEIN"/>
    <property type="match status" value="1"/>
</dbReference>
<dbReference type="Gene3D" id="3.10.105.10">
    <property type="entry name" value="Dipeptide-binding Protein, Domain 3"/>
    <property type="match status" value="1"/>
</dbReference>